<keyword evidence="3" id="KW-1185">Reference proteome</keyword>
<sequence>MRSVHSEIEHTSGTGFDAAGIDPVGLPEGFWEDLSDNPYAHDLFRVLRWLDARAGARKPLGRAGTPRDEPLRMRQTPSMAFAPSTLSAVSCDDATGLRELSIYSFGLFGPNGPLPLHLTEYARGRLHHHGDDTLTAFADLFHHRLILLFYRAWADAQSTVSLDHAGERFSRYMASLLHMDTDGRDSVPNHAKYYMAGHLLRQTRNPEGLQQILHTYFAVPVHIREFIPQWIRLESGQQLMLGDTESALGRSTLLGVAVRDAQHKFRIELGPLRIGSYMQFLPGASKAQQLLDWVRQYVGLEYEWDVQLVLDQRDVHGLALGQSSPLGLSTWLGLRDQQQGDARDVLLNLEQRMGVA</sequence>
<dbReference type="InterPro" id="IPR010732">
    <property type="entry name" value="T6SS_TssG-like"/>
</dbReference>
<proteinExistence type="predicted"/>
<comment type="caution">
    <text evidence="2">The sequence shown here is derived from an EMBL/GenBank/DDBJ whole genome shotgun (WGS) entry which is preliminary data.</text>
</comment>
<dbReference type="Pfam" id="PF06996">
    <property type="entry name" value="T6SS_TssG"/>
    <property type="match status" value="1"/>
</dbReference>
<dbReference type="EMBL" id="JACCEV010000003">
    <property type="protein sequence ID" value="NYT86478.1"/>
    <property type="molecule type" value="Genomic_DNA"/>
</dbReference>
<dbReference type="Proteomes" id="UP000554144">
    <property type="component" value="Unassembled WGS sequence"/>
</dbReference>
<dbReference type="RefSeq" id="WP_130040218.1">
    <property type="nucleotide sequence ID" value="NZ_JACCEV010000003.1"/>
</dbReference>
<dbReference type="NCBIfam" id="TIGR03347">
    <property type="entry name" value="VI_chp_1"/>
    <property type="match status" value="1"/>
</dbReference>
<feature type="compositionally biased region" description="Basic and acidic residues" evidence="1">
    <location>
        <begin position="1"/>
        <end position="10"/>
    </location>
</feature>
<dbReference type="AlphaFoldDB" id="A0A853GTJ1"/>
<evidence type="ECO:0000313" key="2">
    <source>
        <dbReference type="EMBL" id="NYT86478.1"/>
    </source>
</evidence>
<name>A0A853GTJ1_9BURK</name>
<gene>
    <name evidence="2" type="primary">tssG</name>
    <name evidence="2" type="ORF">H0A62_12770</name>
</gene>
<dbReference type="OrthoDB" id="1523296at2"/>
<accession>A0A853GTJ1</accession>
<organism evidence="2 3">
    <name type="scientific">Pollutimonas harenae</name>
    <dbReference type="NCBI Taxonomy" id="657015"/>
    <lineage>
        <taxon>Bacteria</taxon>
        <taxon>Pseudomonadati</taxon>
        <taxon>Pseudomonadota</taxon>
        <taxon>Betaproteobacteria</taxon>
        <taxon>Burkholderiales</taxon>
        <taxon>Alcaligenaceae</taxon>
        <taxon>Pollutimonas</taxon>
    </lineage>
</organism>
<feature type="region of interest" description="Disordered" evidence="1">
    <location>
        <begin position="1"/>
        <end position="20"/>
    </location>
</feature>
<evidence type="ECO:0000256" key="1">
    <source>
        <dbReference type="SAM" id="MobiDB-lite"/>
    </source>
</evidence>
<evidence type="ECO:0000313" key="3">
    <source>
        <dbReference type="Proteomes" id="UP000554144"/>
    </source>
</evidence>
<protein>
    <submittedName>
        <fullName evidence="2">Type VI secretion system baseplate subunit TssG</fullName>
    </submittedName>
</protein>
<dbReference type="PANTHER" id="PTHR35564">
    <property type="match status" value="1"/>
</dbReference>
<reference evidence="2 3" key="1">
    <citation type="submission" date="2020-07" db="EMBL/GenBank/DDBJ databases">
        <title>Taxonomic revisions and descriptions of new bacterial species based on genomic comparisons in the high-G+C-content subgroup of the family Alcaligenaceae.</title>
        <authorList>
            <person name="Szabo A."/>
            <person name="Felfoldi T."/>
        </authorList>
    </citation>
    <scope>NUCLEOTIDE SEQUENCE [LARGE SCALE GENOMIC DNA]</scope>
    <source>
        <strain evidence="2 3">DSM 25667</strain>
    </source>
</reference>
<dbReference type="PANTHER" id="PTHR35564:SF4">
    <property type="entry name" value="CYTOPLASMIC PROTEIN"/>
    <property type="match status" value="1"/>
</dbReference>